<accession>A0AAE8Y0J6</accession>
<organism evidence="1 2">
    <name type="scientific">Carcinus maenas nudivirus</name>
    <dbReference type="NCBI Taxonomy" id="2880837"/>
    <lineage>
        <taxon>Viruses</taxon>
        <taxon>Viruses incertae sedis</taxon>
        <taxon>Naldaviricetes</taxon>
        <taxon>Lefavirales</taxon>
        <taxon>Nudiviridae</taxon>
        <taxon>Gammanudivirus</taxon>
        <taxon>Gammanudivirus cameanadis</taxon>
    </lineage>
</organism>
<dbReference type="EMBL" id="MZ311578">
    <property type="protein sequence ID" value="UBZ25684.1"/>
    <property type="molecule type" value="Genomic_DNA"/>
</dbReference>
<protein>
    <submittedName>
        <fullName evidence="1">Uncharacterized protein</fullName>
    </submittedName>
</protein>
<gene>
    <name evidence="1" type="ORF">CmNV_093</name>
</gene>
<evidence type="ECO:0000313" key="2">
    <source>
        <dbReference type="Proteomes" id="UP000830962"/>
    </source>
</evidence>
<name>A0AAE8Y0J6_9VIRU</name>
<proteinExistence type="predicted"/>
<dbReference type="Proteomes" id="UP000830962">
    <property type="component" value="Segment"/>
</dbReference>
<evidence type="ECO:0000313" key="1">
    <source>
        <dbReference type="EMBL" id="UBZ25684.1"/>
    </source>
</evidence>
<reference evidence="1" key="1">
    <citation type="journal article" date="2021" name="Viruses">
        <title>Identification and Full Characterisation of Two Novel Crustacean Infecting Members of the Family Nudiviridae Provides Support for Two Subfamilies.</title>
        <authorList>
            <person name="Bateman K.S."/>
            <person name="Kerr R."/>
            <person name="Stentiford G.D."/>
            <person name="Bean T.P."/>
            <person name="Hooper C."/>
            <person name="Van Eynde B."/>
            <person name="Delbare D."/>
            <person name="Bojko J."/>
            <person name="Christiaens O."/>
            <person name="Taning C.N.T."/>
            <person name="Smagghe G."/>
            <person name="van Oers M.M."/>
            <person name="van Aerle R."/>
        </authorList>
    </citation>
    <scope>NUCLEOTIDE SEQUENCE</scope>
    <source>
        <strain evidence="1">AN2</strain>
    </source>
</reference>
<keyword evidence="2" id="KW-1185">Reference proteome</keyword>
<sequence>MSSFTVDEEVSEALNIHTFFEFLNLIIDSMTILFENNDDITQKYEDEYKEIEKLKNEKVKMYRHKLNNENLEEIDDNLKTSKWFMEFFDKMSRTNQNDLSLNDYYSDGEPCGCCDGRRDETFKVYYKDIPIVMIIIVTSEERMCTREYAILNQEVYDSL</sequence>